<gene>
    <name evidence="2" type="ORF">GM50_20150</name>
</gene>
<dbReference type="PANTHER" id="PTHR34215:SF1">
    <property type="entry name" value="YLXR DOMAIN-CONTAINING PROTEIN"/>
    <property type="match status" value="1"/>
</dbReference>
<comment type="caution">
    <text evidence="2">The sequence shown here is derived from an EMBL/GenBank/DDBJ whole genome shotgun (WGS) entry which is preliminary data.</text>
</comment>
<dbReference type="EMBL" id="JNSK01000134">
    <property type="protein sequence ID" value="KGA14300.1"/>
    <property type="molecule type" value="Genomic_DNA"/>
</dbReference>
<organism evidence="2">
    <name type="scientific">freshwater metagenome</name>
    <dbReference type="NCBI Taxonomy" id="449393"/>
    <lineage>
        <taxon>unclassified sequences</taxon>
        <taxon>metagenomes</taxon>
        <taxon>ecological metagenomes</taxon>
    </lineage>
</organism>
<feature type="domain" description="YlxR" evidence="1">
    <location>
        <begin position="3"/>
        <end position="70"/>
    </location>
</feature>
<reference evidence="2" key="1">
    <citation type="submission" date="2014-05" db="EMBL/GenBank/DDBJ databases">
        <title>Key roles for freshwater Actinobacteria revealed by deep metagenomic sequencing.</title>
        <authorList>
            <person name="Ghai R."/>
            <person name="Mizuno C.M."/>
            <person name="Picazo A."/>
            <person name="Camacho A."/>
            <person name="Rodriguez-Valera F."/>
        </authorList>
    </citation>
    <scope>NUCLEOTIDE SEQUENCE</scope>
</reference>
<name>A0A094PRB1_9ZZZZ</name>
<dbReference type="InterPro" id="IPR037465">
    <property type="entry name" value="YlxR"/>
</dbReference>
<evidence type="ECO:0000313" key="2">
    <source>
        <dbReference type="EMBL" id="KGA14300.1"/>
    </source>
</evidence>
<accession>A0A094PRB1</accession>
<dbReference type="SUPFAM" id="SSF64376">
    <property type="entry name" value="YlxR-like"/>
    <property type="match status" value="1"/>
</dbReference>
<dbReference type="Gene3D" id="3.30.1230.10">
    <property type="entry name" value="YlxR-like"/>
    <property type="match status" value="1"/>
</dbReference>
<dbReference type="PANTHER" id="PTHR34215">
    <property type="entry name" value="BLL0784 PROTEIN"/>
    <property type="match status" value="1"/>
</dbReference>
<sequence>MERTCIACRKKYSWDEPASTDTLVRVVRQGLALIPDLDRKLPGRGAWVHRECVTQAIERKSFRSAFKCADNFDHSQLQQFIADELTELDAKVMKLK</sequence>
<protein>
    <recommendedName>
        <fullName evidence="1">YlxR domain-containing protein</fullName>
    </recommendedName>
</protein>
<proteinExistence type="predicted"/>
<dbReference type="InterPro" id="IPR007393">
    <property type="entry name" value="YlxR_dom"/>
</dbReference>
<dbReference type="AlphaFoldDB" id="A0A094PRB1"/>
<evidence type="ECO:0000259" key="1">
    <source>
        <dbReference type="Pfam" id="PF04296"/>
    </source>
</evidence>
<dbReference type="Pfam" id="PF04296">
    <property type="entry name" value="YlxR"/>
    <property type="match status" value="1"/>
</dbReference>
<dbReference type="InterPro" id="IPR035931">
    <property type="entry name" value="YlxR-like_sf"/>
</dbReference>